<protein>
    <submittedName>
        <fullName evidence="1">Uncharacterized protein</fullName>
    </submittedName>
</protein>
<accession>A0A8S3QYX3</accession>
<evidence type="ECO:0000313" key="1">
    <source>
        <dbReference type="EMBL" id="CAG2200849.1"/>
    </source>
</evidence>
<gene>
    <name evidence="1" type="ORF">MEDL_15487</name>
</gene>
<dbReference type="EMBL" id="CAJPWZ010000777">
    <property type="protein sequence ID" value="CAG2200849.1"/>
    <property type="molecule type" value="Genomic_DNA"/>
</dbReference>
<dbReference type="OrthoDB" id="5986221at2759"/>
<name>A0A8S3QYX3_MYTED</name>
<organism evidence="1 2">
    <name type="scientific">Mytilus edulis</name>
    <name type="common">Blue mussel</name>
    <dbReference type="NCBI Taxonomy" id="6550"/>
    <lineage>
        <taxon>Eukaryota</taxon>
        <taxon>Metazoa</taxon>
        <taxon>Spiralia</taxon>
        <taxon>Lophotrochozoa</taxon>
        <taxon>Mollusca</taxon>
        <taxon>Bivalvia</taxon>
        <taxon>Autobranchia</taxon>
        <taxon>Pteriomorphia</taxon>
        <taxon>Mytilida</taxon>
        <taxon>Mytiloidea</taxon>
        <taxon>Mytilidae</taxon>
        <taxon>Mytilinae</taxon>
        <taxon>Mytilus</taxon>
    </lineage>
</organism>
<keyword evidence="2" id="KW-1185">Reference proteome</keyword>
<dbReference type="Proteomes" id="UP000683360">
    <property type="component" value="Unassembled WGS sequence"/>
</dbReference>
<reference evidence="1" key="1">
    <citation type="submission" date="2021-03" db="EMBL/GenBank/DDBJ databases">
        <authorList>
            <person name="Bekaert M."/>
        </authorList>
    </citation>
    <scope>NUCLEOTIDE SEQUENCE</scope>
</reference>
<comment type="caution">
    <text evidence="1">The sequence shown here is derived from an EMBL/GenBank/DDBJ whole genome shotgun (WGS) entry which is preliminary data.</text>
</comment>
<evidence type="ECO:0000313" key="2">
    <source>
        <dbReference type="Proteomes" id="UP000683360"/>
    </source>
</evidence>
<sequence length="881" mass="102075">MNYCNFAKVIISRSTKDIETINWWNTQKDKENKKERLTNNINMKDRYYNYSIFMEKYPKMYLNFDQFRSKTTKLQSYLSDKKYWQNLNKSGQQHSFLGHFSLKNWLSLSSNERLQHQLVDCRPCSTVHYNFSTLHKSIAPNFENAHQLYEQGTENILKITSPNSNTTTKGMKVIKSIVNIIQPIVEQRLDMKFPRPISDSIMLSPPVTPKELQSTKIKVMQESRKKINESFTDGGNDVNNFLSSSISFREHDRIRLGNFFETKDNAQQRVNKSLEKEKTGKRKHKNHHGQFDSYRFDRTEFLAEIKSKNEGDTINWTALAREEIAPKDIISTTITDGKLQQKTTVIHGRKFPLVRLRRIALQEQVSSGVLRYFSDQEYDSLTMDQLTSRYIRIGQKPPAGTLSDKIEHLKLTERTRKIKLWHDHSCILNHSYVCFTISWLYDPANYFTDIEYQEKYKDRKPINVQGIVEKPKLYIFGQSGSSDVEQSSYTAVRIEDLQILSEPITADNGNIKIFDVMRVFSGDGPARQFEIGQQRGGNYPCVCGVHANDHGNFVLCYGISPLTLDERVGLIKSTRCFEELKKGNLNPFQNLKKDDLIEELESRDIDIHNMLRPELQENLSALLHGICRPPALMTTTPTLSTHHLNLNNYEIFGMEPLHDLSNFIQNIITELPSHISDKKLQKELEEFSKHTIGDKNQIKGSDARLYLVKLSHFLASSQQTDPNIRQMIDSLLEITNISYSKYNTRSPKQILRLYNQSFLLAINCRNVVGVPSKMTSRKFFGSHFHSVSIHLAEVQRIFNLRSLVTEQEERCFGDLRRISENTSNRQPKTVCDNAVLRFTCQQSSKQDSIYIQESIIQKLAKQIQAKPRTLIPSTILNKDLF</sequence>
<proteinExistence type="predicted"/>
<dbReference type="AlphaFoldDB" id="A0A8S3QYX3"/>